<gene>
    <name evidence="1" type="ORF">Csa_2G015340</name>
</gene>
<dbReference type="AlphaFoldDB" id="A0A0A0LGA0"/>
<reference evidence="1 2" key="3">
    <citation type="journal article" date="2010" name="BMC Genomics">
        <title>Transcriptome sequencing and comparative analysis of cucumber flowers with different sex types.</title>
        <authorList>
            <person name="Guo S."/>
            <person name="Zheng Y."/>
            <person name="Joung J.G."/>
            <person name="Liu S."/>
            <person name="Zhang Z."/>
            <person name="Crasta O.R."/>
            <person name="Sobral B.W."/>
            <person name="Xu Y."/>
            <person name="Huang S."/>
            <person name="Fei Z."/>
        </authorList>
    </citation>
    <scope>NUCLEOTIDE SEQUENCE [LARGE SCALE GENOMIC DNA]</scope>
    <source>
        <strain evidence="2">cv. 9930</strain>
    </source>
</reference>
<organism evidence="1 2">
    <name type="scientific">Cucumis sativus</name>
    <name type="common">Cucumber</name>
    <dbReference type="NCBI Taxonomy" id="3659"/>
    <lineage>
        <taxon>Eukaryota</taxon>
        <taxon>Viridiplantae</taxon>
        <taxon>Streptophyta</taxon>
        <taxon>Embryophyta</taxon>
        <taxon>Tracheophyta</taxon>
        <taxon>Spermatophyta</taxon>
        <taxon>Magnoliopsida</taxon>
        <taxon>eudicotyledons</taxon>
        <taxon>Gunneridae</taxon>
        <taxon>Pentapetalae</taxon>
        <taxon>rosids</taxon>
        <taxon>fabids</taxon>
        <taxon>Cucurbitales</taxon>
        <taxon>Cucurbitaceae</taxon>
        <taxon>Benincaseae</taxon>
        <taxon>Cucumis</taxon>
    </lineage>
</organism>
<accession>A0A0A0LGA0</accession>
<dbReference type="Proteomes" id="UP000029981">
    <property type="component" value="Chromosome 2"/>
</dbReference>
<name>A0A0A0LGA0_CUCSA</name>
<dbReference type="EMBL" id="CM002923">
    <property type="protein sequence ID" value="KGN60858.1"/>
    <property type="molecule type" value="Genomic_DNA"/>
</dbReference>
<keyword evidence="2" id="KW-1185">Reference proteome</keyword>
<reference evidence="1 2" key="2">
    <citation type="journal article" date="2009" name="PLoS ONE">
        <title>An integrated genetic and cytogenetic map of the cucumber genome.</title>
        <authorList>
            <person name="Ren Y."/>
            <person name="Zhang Z."/>
            <person name="Liu J."/>
            <person name="Staub J.E."/>
            <person name="Han Y."/>
            <person name="Cheng Z."/>
            <person name="Li X."/>
            <person name="Lu J."/>
            <person name="Miao H."/>
            <person name="Kang H."/>
            <person name="Xie B."/>
            <person name="Gu X."/>
            <person name="Wang X."/>
            <person name="Du Y."/>
            <person name="Jin W."/>
            <person name="Huang S."/>
        </authorList>
    </citation>
    <scope>NUCLEOTIDE SEQUENCE [LARGE SCALE GENOMIC DNA]</scope>
    <source>
        <strain evidence="2">cv. 9930</strain>
    </source>
</reference>
<proteinExistence type="predicted"/>
<dbReference type="Gramene" id="KGN60858">
    <property type="protein sequence ID" value="KGN60858"/>
    <property type="gene ID" value="Csa_2G015340"/>
</dbReference>
<evidence type="ECO:0000313" key="1">
    <source>
        <dbReference type="EMBL" id="KGN60858.1"/>
    </source>
</evidence>
<reference evidence="1 2" key="1">
    <citation type="journal article" date="2009" name="Nat. Genet.">
        <title>The genome of the cucumber, Cucumis sativus L.</title>
        <authorList>
            <person name="Huang S."/>
            <person name="Li R."/>
            <person name="Zhang Z."/>
            <person name="Li L."/>
            <person name="Gu X."/>
            <person name="Fan W."/>
            <person name="Lucas W.J."/>
            <person name="Wang X."/>
            <person name="Xie B."/>
            <person name="Ni P."/>
            <person name="Ren Y."/>
            <person name="Zhu H."/>
            <person name="Li J."/>
            <person name="Lin K."/>
            <person name="Jin W."/>
            <person name="Fei Z."/>
            <person name="Li G."/>
            <person name="Staub J."/>
            <person name="Kilian A."/>
            <person name="van der Vossen E.A."/>
            <person name="Wu Y."/>
            <person name="Guo J."/>
            <person name="He J."/>
            <person name="Jia Z."/>
            <person name="Ren Y."/>
            <person name="Tian G."/>
            <person name="Lu Y."/>
            <person name="Ruan J."/>
            <person name="Qian W."/>
            <person name="Wang M."/>
            <person name="Huang Q."/>
            <person name="Li B."/>
            <person name="Xuan Z."/>
            <person name="Cao J."/>
            <person name="Asan"/>
            <person name="Wu Z."/>
            <person name="Zhang J."/>
            <person name="Cai Q."/>
            <person name="Bai Y."/>
            <person name="Zhao B."/>
            <person name="Han Y."/>
            <person name="Li Y."/>
            <person name="Li X."/>
            <person name="Wang S."/>
            <person name="Shi Q."/>
            <person name="Liu S."/>
            <person name="Cho W.K."/>
            <person name="Kim J.Y."/>
            <person name="Xu Y."/>
            <person name="Heller-Uszynska K."/>
            <person name="Miao H."/>
            <person name="Cheng Z."/>
            <person name="Zhang S."/>
            <person name="Wu J."/>
            <person name="Yang Y."/>
            <person name="Kang H."/>
            <person name="Li M."/>
            <person name="Liang H."/>
            <person name="Ren X."/>
            <person name="Shi Z."/>
            <person name="Wen M."/>
            <person name="Jian M."/>
            <person name="Yang H."/>
            <person name="Zhang G."/>
            <person name="Yang Z."/>
            <person name="Chen R."/>
            <person name="Liu S."/>
            <person name="Li J."/>
            <person name="Ma L."/>
            <person name="Liu H."/>
            <person name="Zhou Y."/>
            <person name="Zhao J."/>
            <person name="Fang X."/>
            <person name="Li G."/>
            <person name="Fang L."/>
            <person name="Li Y."/>
            <person name="Liu D."/>
            <person name="Zheng H."/>
            <person name="Zhang Y."/>
            <person name="Qin N."/>
            <person name="Li Z."/>
            <person name="Yang G."/>
            <person name="Yang S."/>
            <person name="Bolund L."/>
            <person name="Kristiansen K."/>
            <person name="Zheng H."/>
            <person name="Li S."/>
            <person name="Zhang X."/>
            <person name="Yang H."/>
            <person name="Wang J."/>
            <person name="Sun R."/>
            <person name="Zhang B."/>
            <person name="Jiang S."/>
            <person name="Wang J."/>
            <person name="Du Y."/>
            <person name="Li S."/>
        </authorList>
    </citation>
    <scope>NUCLEOTIDE SEQUENCE [LARGE SCALE GENOMIC DNA]</scope>
    <source>
        <strain evidence="2">cv. 9930</strain>
    </source>
</reference>
<evidence type="ECO:0000313" key="2">
    <source>
        <dbReference type="Proteomes" id="UP000029981"/>
    </source>
</evidence>
<sequence>MKKKIRMRRPKLLVEESIEEIEVVMCRKMFYFKGERDAAFNGELQTAFHGAFTSAFPHTDDELRTAVTQLTALSSVDSVCGSGAPAAH</sequence>
<reference evidence="1 2" key="4">
    <citation type="journal article" date="2011" name="BMC Genomics">
        <title>RNA-Seq improves annotation of protein-coding genes in the cucumber genome.</title>
        <authorList>
            <person name="Li Z."/>
            <person name="Zhang Z."/>
            <person name="Yan P."/>
            <person name="Huang S."/>
            <person name="Fei Z."/>
            <person name="Lin K."/>
        </authorList>
    </citation>
    <scope>NUCLEOTIDE SEQUENCE [LARGE SCALE GENOMIC DNA]</scope>
    <source>
        <strain evidence="2">cv. 9930</strain>
    </source>
</reference>
<protein>
    <submittedName>
        <fullName evidence="1">Uncharacterized protein</fullName>
    </submittedName>
</protein>